<proteinExistence type="predicted"/>
<evidence type="ECO:0000313" key="2">
    <source>
        <dbReference type="Proteomes" id="UP001152320"/>
    </source>
</evidence>
<evidence type="ECO:0000313" key="1">
    <source>
        <dbReference type="EMBL" id="KAJ8048402.1"/>
    </source>
</evidence>
<accession>A0A9Q1HG01</accession>
<keyword evidence="2" id="KW-1185">Reference proteome</keyword>
<organism evidence="1 2">
    <name type="scientific">Holothuria leucospilota</name>
    <name type="common">Black long sea cucumber</name>
    <name type="synonym">Mertensiothuria leucospilota</name>
    <dbReference type="NCBI Taxonomy" id="206669"/>
    <lineage>
        <taxon>Eukaryota</taxon>
        <taxon>Metazoa</taxon>
        <taxon>Echinodermata</taxon>
        <taxon>Eleutherozoa</taxon>
        <taxon>Echinozoa</taxon>
        <taxon>Holothuroidea</taxon>
        <taxon>Aspidochirotacea</taxon>
        <taxon>Aspidochirotida</taxon>
        <taxon>Holothuriidae</taxon>
        <taxon>Holothuria</taxon>
    </lineage>
</organism>
<name>A0A9Q1HG01_HOLLE</name>
<gene>
    <name evidence="1" type="ORF">HOLleu_00699</name>
</gene>
<dbReference type="AlphaFoldDB" id="A0A9Q1HG01"/>
<reference evidence="1" key="1">
    <citation type="submission" date="2021-10" db="EMBL/GenBank/DDBJ databases">
        <title>Tropical sea cucumber genome reveals ecological adaptation and Cuvierian tubules defense mechanism.</title>
        <authorList>
            <person name="Chen T."/>
        </authorList>
    </citation>
    <scope>NUCLEOTIDE SEQUENCE</scope>
    <source>
        <strain evidence="1">Nanhai2018</strain>
        <tissue evidence="1">Muscle</tissue>
    </source>
</reference>
<sequence length="85" mass="9472">MKVKLLHEQTPVDAIPVDTAVPNSANMYDVSSQQNQPNTVSDEDGTLSLEQEFGAVVDQISSKLQTNPEEYRKAIKAFICSYRKI</sequence>
<comment type="caution">
    <text evidence="1">The sequence shown here is derived from an EMBL/GenBank/DDBJ whole genome shotgun (WGS) entry which is preliminary data.</text>
</comment>
<protein>
    <submittedName>
        <fullName evidence="1">Uncharacterized protein</fullName>
    </submittedName>
</protein>
<dbReference type="EMBL" id="JAIZAY010000001">
    <property type="protein sequence ID" value="KAJ8048402.1"/>
    <property type="molecule type" value="Genomic_DNA"/>
</dbReference>
<dbReference type="Proteomes" id="UP001152320">
    <property type="component" value="Chromosome 1"/>
</dbReference>